<proteinExistence type="predicted"/>
<evidence type="ECO:0000313" key="2">
    <source>
        <dbReference type="Proteomes" id="UP000275408"/>
    </source>
</evidence>
<reference evidence="1 2" key="1">
    <citation type="journal article" date="2018" name="Sci. Rep.">
        <title>Comparative analysis of the Pocillopora damicornis genome highlights role of immune system in coral evolution.</title>
        <authorList>
            <person name="Cunning R."/>
            <person name="Bay R.A."/>
            <person name="Gillette P."/>
            <person name="Baker A.C."/>
            <person name="Traylor-Knowles N."/>
        </authorList>
    </citation>
    <scope>NUCLEOTIDE SEQUENCE [LARGE SCALE GENOMIC DNA]</scope>
    <source>
        <strain evidence="1">RSMAS</strain>
        <tissue evidence="1">Whole animal</tissue>
    </source>
</reference>
<organism evidence="1 2">
    <name type="scientific">Pocillopora damicornis</name>
    <name type="common">Cauliflower coral</name>
    <name type="synonym">Millepora damicornis</name>
    <dbReference type="NCBI Taxonomy" id="46731"/>
    <lineage>
        <taxon>Eukaryota</taxon>
        <taxon>Metazoa</taxon>
        <taxon>Cnidaria</taxon>
        <taxon>Anthozoa</taxon>
        <taxon>Hexacorallia</taxon>
        <taxon>Scleractinia</taxon>
        <taxon>Astrocoeniina</taxon>
        <taxon>Pocilloporidae</taxon>
        <taxon>Pocillopora</taxon>
    </lineage>
</organism>
<name>A0A3M6UFU6_POCDA</name>
<sequence length="209" mass="23732">MINHLPQLFVLVTNPLSLALSKTLLIRFHETIARSQKHTIEVLKDRGTERLLTDQANHSQRRNLTELRKSDAIKICKNNFSVDRNPAELKEPAETTCIFTNVDEPTERNRVLGLSDGVGKENDQILIENISESVTETEEKDERKREIRRKRSSSLSSLALLKQTLQVITVDDKYEQKLRRVSSVPGTCNSGETQLEDGLLTTTFCSTEL</sequence>
<evidence type="ECO:0000313" key="1">
    <source>
        <dbReference type="EMBL" id="RMX52374.1"/>
    </source>
</evidence>
<comment type="caution">
    <text evidence="1">The sequence shown here is derived from an EMBL/GenBank/DDBJ whole genome shotgun (WGS) entry which is preliminary data.</text>
</comment>
<dbReference type="AlphaFoldDB" id="A0A3M6UFU6"/>
<dbReference type="EMBL" id="RCHS01001653">
    <property type="protein sequence ID" value="RMX52374.1"/>
    <property type="molecule type" value="Genomic_DNA"/>
</dbReference>
<dbReference type="Proteomes" id="UP000275408">
    <property type="component" value="Unassembled WGS sequence"/>
</dbReference>
<keyword evidence="2" id="KW-1185">Reference proteome</keyword>
<gene>
    <name evidence="1" type="ORF">pdam_00014387</name>
</gene>
<accession>A0A3M6UFU6</accession>
<protein>
    <submittedName>
        <fullName evidence="1">Uncharacterized protein</fullName>
    </submittedName>
</protein>